<protein>
    <submittedName>
        <fullName evidence="1">Uncharacterized protein</fullName>
    </submittedName>
</protein>
<proteinExistence type="predicted"/>
<reference evidence="1" key="1">
    <citation type="submission" date="2022-05" db="EMBL/GenBank/DDBJ databases">
        <title>Megaplasmid of Vibrio parahaemolyticus.</title>
        <authorList>
            <person name="Strauch E."/>
            <person name="Borowiak M."/>
        </authorList>
    </citation>
    <scope>NUCLEOTIDE SEQUENCE</scope>
    <source>
        <strain evidence="1">16-VB00198</strain>
        <plasmid evidence="1">pVP-16-VB00198-1</plasmid>
    </source>
</reference>
<accession>A0A8H9TMW1</accession>
<organism evidence="1 2">
    <name type="scientific">Vibrio parahaemolyticus</name>
    <dbReference type="NCBI Taxonomy" id="670"/>
    <lineage>
        <taxon>Bacteria</taxon>
        <taxon>Pseudomonadati</taxon>
        <taxon>Pseudomonadota</taxon>
        <taxon>Gammaproteobacteria</taxon>
        <taxon>Vibrionales</taxon>
        <taxon>Vibrionaceae</taxon>
        <taxon>Vibrio</taxon>
    </lineage>
</organism>
<keyword evidence="1" id="KW-0614">Plasmid</keyword>
<name>A0A8H9TMW1_VIBPH</name>
<evidence type="ECO:0000313" key="2">
    <source>
        <dbReference type="Proteomes" id="UP001163036"/>
    </source>
</evidence>
<dbReference type="AlphaFoldDB" id="A0A8H9TMW1"/>
<dbReference type="EMBL" id="CP097357">
    <property type="protein sequence ID" value="UYV30033.1"/>
    <property type="molecule type" value="Genomic_DNA"/>
</dbReference>
<dbReference type="Proteomes" id="UP001163036">
    <property type="component" value="Plasmid pVP-16-VB00198-1"/>
</dbReference>
<sequence>MNQRIYFSVKEAIQLKNDIKTLNNFVCSEFTLKKKITKILNEFSQQFGYTSYSHLKKISESWNESSYDKFLKDLVSASDAEKHFINTYPEITNNPGVFENAYNLWLVPPTKKIEYDFKLNELHELINQSELNEHVYSGEDEFPIEFLIQAKNRKFNEFNCWDSLTVVNGNGVVKEYTIIEQYSHIYTNQQVLRVGEGIWVEVSNGAFRVK</sequence>
<geneLocation type="plasmid" evidence="1 2">
    <name>pVP-16-VB00198-1</name>
</geneLocation>
<dbReference type="RefSeq" id="WP_053314135.1">
    <property type="nucleotide sequence ID" value="NZ_CP062152.1"/>
</dbReference>
<gene>
    <name evidence="1" type="ORF">M5598_29025</name>
</gene>
<evidence type="ECO:0000313" key="1">
    <source>
        <dbReference type="EMBL" id="UYV30033.1"/>
    </source>
</evidence>